<proteinExistence type="predicted"/>
<organism evidence="1">
    <name type="scientific">Tunturiibacter psychrotolerans</name>
    <dbReference type="NCBI Taxonomy" id="3069686"/>
    <lineage>
        <taxon>Bacteria</taxon>
        <taxon>Pseudomonadati</taxon>
        <taxon>Acidobacteriota</taxon>
        <taxon>Terriglobia</taxon>
        <taxon>Terriglobales</taxon>
        <taxon>Acidobacteriaceae</taxon>
        <taxon>Tunturiibacter</taxon>
    </lineage>
</organism>
<sequence>MSADNSEDSSTTQATGSKRVNVVFSADQFNQLQSLANSQKISLSDALRQAISLSGLIVDANNDKDTQILLKKGSNVQEVKLVR</sequence>
<dbReference type="KEGG" id="tpsc:RBB77_23330"/>
<protein>
    <recommendedName>
        <fullName evidence="2">CopG family transcriptional regulator</fullName>
    </recommendedName>
</protein>
<dbReference type="RefSeq" id="WP_353067746.1">
    <property type="nucleotide sequence ID" value="NZ_CP132943.1"/>
</dbReference>
<dbReference type="AlphaFoldDB" id="A0AAU7ZXV0"/>
<accession>A0AAU7ZXV0</accession>
<keyword evidence="1" id="KW-0614">Plasmid</keyword>
<geneLocation type="plasmid" evidence="1">
    <name>unnamed</name>
</geneLocation>
<evidence type="ECO:0008006" key="2">
    <source>
        <dbReference type="Google" id="ProtNLM"/>
    </source>
</evidence>
<reference evidence="1" key="1">
    <citation type="submission" date="2023-08" db="EMBL/GenBank/DDBJ databases">
        <authorList>
            <person name="Messyasz A."/>
            <person name="Mannisto M.K."/>
            <person name="Kerkhof L.J."/>
            <person name="Haggblom M."/>
        </authorList>
    </citation>
    <scope>NUCLEOTIDE SEQUENCE</scope>
    <source>
        <strain evidence="1">X5P6</strain>
        <plasmid evidence="1">unnamed</plasmid>
    </source>
</reference>
<evidence type="ECO:0000313" key="1">
    <source>
        <dbReference type="EMBL" id="XCB35664.1"/>
    </source>
</evidence>
<dbReference type="EMBL" id="CP132943">
    <property type="protein sequence ID" value="XCB35664.1"/>
    <property type="molecule type" value="Genomic_DNA"/>
</dbReference>
<reference evidence="1" key="2">
    <citation type="journal article" date="2024" name="Environ. Microbiol.">
        <title>Genome analysis and description of Tunturibacter gen. nov. expands the diversity of Terriglobia in tundra soils.</title>
        <authorList>
            <person name="Messyasz A."/>
            <person name="Mannisto M.K."/>
            <person name="Kerkhof L.J."/>
            <person name="Haggblom M.M."/>
        </authorList>
    </citation>
    <scope>NUCLEOTIDE SEQUENCE</scope>
    <source>
        <strain evidence="1">X5P6</strain>
    </source>
</reference>
<gene>
    <name evidence="1" type="ORF">RBB77_23330</name>
</gene>
<name>A0AAU7ZXV0_9BACT</name>